<protein>
    <submittedName>
        <fullName evidence="1">Uncharacterized protein</fullName>
    </submittedName>
</protein>
<organism evidence="1 2">
    <name type="scientific">Penicillium oxalicum (strain 114-2 / CGMCC 5302)</name>
    <name type="common">Penicillium decumbens</name>
    <dbReference type="NCBI Taxonomy" id="933388"/>
    <lineage>
        <taxon>Eukaryota</taxon>
        <taxon>Fungi</taxon>
        <taxon>Dikarya</taxon>
        <taxon>Ascomycota</taxon>
        <taxon>Pezizomycotina</taxon>
        <taxon>Eurotiomycetes</taxon>
        <taxon>Eurotiomycetidae</taxon>
        <taxon>Eurotiales</taxon>
        <taxon>Aspergillaceae</taxon>
        <taxon>Penicillium</taxon>
    </lineage>
</organism>
<evidence type="ECO:0000313" key="1">
    <source>
        <dbReference type="EMBL" id="EPS28283.1"/>
    </source>
</evidence>
<name>S8AQN7_PENO1</name>
<proteinExistence type="predicted"/>
<dbReference type="Proteomes" id="UP000019376">
    <property type="component" value="Unassembled WGS sequence"/>
</dbReference>
<accession>S8AQN7</accession>
<dbReference type="HOGENOM" id="CLU_2722993_0_0_1"/>
<dbReference type="EMBL" id="KB644410">
    <property type="protein sequence ID" value="EPS28283.1"/>
    <property type="molecule type" value="Genomic_DNA"/>
</dbReference>
<evidence type="ECO:0000313" key="2">
    <source>
        <dbReference type="Proteomes" id="UP000019376"/>
    </source>
</evidence>
<reference evidence="1 2" key="1">
    <citation type="journal article" date="2013" name="PLoS ONE">
        <title>Genomic and secretomic analyses reveal unique features of the lignocellulolytic enzyme system of Penicillium decumbens.</title>
        <authorList>
            <person name="Liu G."/>
            <person name="Zhang L."/>
            <person name="Wei X."/>
            <person name="Zou G."/>
            <person name="Qin Y."/>
            <person name="Ma L."/>
            <person name="Li J."/>
            <person name="Zheng H."/>
            <person name="Wang S."/>
            <person name="Wang C."/>
            <person name="Xun L."/>
            <person name="Zhao G.-P."/>
            <person name="Zhou Z."/>
            <person name="Qu Y."/>
        </authorList>
    </citation>
    <scope>NUCLEOTIDE SEQUENCE [LARGE SCALE GENOMIC DNA]</scope>
    <source>
        <strain evidence="2">114-2 / CGMCC 5302</strain>
    </source>
</reference>
<keyword evidence="2" id="KW-1185">Reference proteome</keyword>
<gene>
    <name evidence="1" type="ORF">PDE_03229</name>
</gene>
<dbReference type="AlphaFoldDB" id="S8AQN7"/>
<sequence>MENGLSVFANHFNTQHSSEFFYFRKESPILSDIPLNISLLRCFSSALDVFEIKSSAFVAWVCRSTVFLVPLA</sequence>